<dbReference type="SUPFAM" id="SSF55326">
    <property type="entry name" value="PurM N-terminal domain-like"/>
    <property type="match status" value="1"/>
</dbReference>
<evidence type="ECO:0000259" key="2">
    <source>
        <dbReference type="Pfam" id="PF00586"/>
    </source>
</evidence>
<organism evidence="4 5">
    <name type="scientific">Halobacillus aidingensis</name>
    <dbReference type="NCBI Taxonomy" id="240303"/>
    <lineage>
        <taxon>Bacteria</taxon>
        <taxon>Bacillati</taxon>
        <taxon>Bacillota</taxon>
        <taxon>Bacilli</taxon>
        <taxon>Bacillales</taxon>
        <taxon>Bacillaceae</taxon>
        <taxon>Halobacillus</taxon>
    </lineage>
</organism>
<dbReference type="UniPathway" id="UPA00060">
    <property type="reaction ID" value="UER00142"/>
</dbReference>
<dbReference type="InterPro" id="IPR010918">
    <property type="entry name" value="PurM-like_C_dom"/>
</dbReference>
<keyword evidence="1" id="KW-0460">Magnesium</keyword>
<dbReference type="STRING" id="240303.SAMN05421677_1405"/>
<feature type="binding site" evidence="1">
    <location>
        <position position="320"/>
    </location>
    <ligand>
        <name>substrate</name>
    </ligand>
</feature>
<feature type="binding site" evidence="1">
    <location>
        <position position="261"/>
    </location>
    <ligand>
        <name>substrate</name>
    </ligand>
</feature>
<keyword evidence="1" id="KW-0067">ATP-binding</keyword>
<name>A0A1H0VPR1_HALAD</name>
<keyword evidence="5" id="KW-1185">Reference proteome</keyword>
<keyword evidence="1" id="KW-0547">Nucleotide-binding</keyword>
<comment type="pathway">
    <text evidence="1">Cofactor biosynthesis; thiamine diphosphate biosynthesis; thiamine diphosphate from thiamine phosphate: step 1/1.</text>
</comment>
<dbReference type="NCBIfam" id="TIGR01379">
    <property type="entry name" value="thiL"/>
    <property type="match status" value="1"/>
</dbReference>
<reference evidence="5" key="1">
    <citation type="submission" date="2016-10" db="EMBL/GenBank/DDBJ databases">
        <authorList>
            <person name="Varghese N."/>
            <person name="Submissions S."/>
        </authorList>
    </citation>
    <scope>NUCLEOTIDE SEQUENCE [LARGE SCALE GENOMIC DNA]</scope>
    <source>
        <strain evidence="5">CGMCC 1.3703</strain>
    </source>
</reference>
<feature type="binding site" evidence="1">
    <location>
        <position position="72"/>
    </location>
    <ligand>
        <name>Mg(2+)</name>
        <dbReference type="ChEBI" id="CHEBI:18420"/>
        <label>3</label>
    </ligand>
</feature>
<feature type="binding site" evidence="1">
    <location>
        <position position="72"/>
    </location>
    <ligand>
        <name>Mg(2+)</name>
        <dbReference type="ChEBI" id="CHEBI:18420"/>
        <label>4</label>
    </ligand>
</feature>
<sequence>MDEFSFIRSIKPEYYRQSSLIKGIDDDAAVFRPSGHDIVTAVDTMVEGVHFTRQTMAPEQIGYRVLAANISDLAAMGSMPAFFMVSITIPSDWSQEELERIYEGMKRLGDSYQMDLIGGDTVSGSELSISVTVIGMVHKGKARYRSTAKTGDVLFVTGTLGDSRAGLEWLLNPKEQASEDHTYLVQRHQSPVPRVAFASNLSHLERLTLNDVSDGIANEANEIAKASDVDLWIDSKVLPFSEAIRKVFPRQYVDWGLSGGEDFELLGSVPEKDWSQVIEAAEQAGVSVSKIGYVKTKKGPEPVVKVNKSGEWEILTSSGYTHLKEKGD</sequence>
<feature type="binding site" evidence="1">
    <location>
        <position position="27"/>
    </location>
    <ligand>
        <name>Mg(2+)</name>
        <dbReference type="ChEBI" id="CHEBI:18420"/>
        <label>4</label>
    </ligand>
</feature>
<dbReference type="GO" id="GO:0000287">
    <property type="term" value="F:magnesium ion binding"/>
    <property type="evidence" value="ECO:0007669"/>
    <property type="project" value="UniProtKB-UniRule"/>
</dbReference>
<dbReference type="InterPro" id="IPR036921">
    <property type="entry name" value="PurM-like_N_sf"/>
</dbReference>
<feature type="binding site" evidence="1">
    <location>
        <position position="72"/>
    </location>
    <ligand>
        <name>Mg(2+)</name>
        <dbReference type="ChEBI" id="CHEBI:18420"/>
        <label>2</label>
    </ligand>
</feature>
<comment type="similarity">
    <text evidence="1">Belongs to the thiamine-monophosphate kinase family.</text>
</comment>
<dbReference type="InterPro" id="IPR036676">
    <property type="entry name" value="PurM-like_C_sf"/>
</dbReference>
<dbReference type="PIRSF" id="PIRSF005303">
    <property type="entry name" value="Thiam_monoph_kin"/>
    <property type="match status" value="1"/>
</dbReference>
<dbReference type="RefSeq" id="WP_089654959.1">
    <property type="nucleotide sequence ID" value="NZ_FNIZ01000040.1"/>
</dbReference>
<dbReference type="GO" id="GO:0009229">
    <property type="term" value="P:thiamine diphosphate biosynthetic process"/>
    <property type="evidence" value="ECO:0007669"/>
    <property type="project" value="UniProtKB-UniRule"/>
</dbReference>
<accession>A0A1H0VPR1</accession>
<dbReference type="EMBL" id="FNIZ01000040">
    <property type="protein sequence ID" value="SDP80251.1"/>
    <property type="molecule type" value="Genomic_DNA"/>
</dbReference>
<feature type="domain" description="PurM-like N-terminal" evidence="2">
    <location>
        <begin position="26"/>
        <end position="137"/>
    </location>
</feature>
<proteinExistence type="inferred from homology"/>
<feature type="binding site" evidence="1">
    <location>
        <position position="120"/>
    </location>
    <ligand>
        <name>Mg(2+)</name>
        <dbReference type="ChEBI" id="CHEBI:18420"/>
        <label>1</label>
    </ligand>
</feature>
<dbReference type="Pfam" id="PF02769">
    <property type="entry name" value="AIRS_C"/>
    <property type="match status" value="1"/>
</dbReference>
<dbReference type="OrthoDB" id="9802811at2"/>
<feature type="binding site" evidence="1">
    <location>
        <position position="50"/>
    </location>
    <ligand>
        <name>substrate</name>
    </ligand>
</feature>
<dbReference type="Gene3D" id="3.90.650.10">
    <property type="entry name" value="PurM-like C-terminal domain"/>
    <property type="match status" value="1"/>
</dbReference>
<dbReference type="Gene3D" id="3.30.1330.10">
    <property type="entry name" value="PurM-like, N-terminal domain"/>
    <property type="match status" value="1"/>
</dbReference>
<comment type="miscellaneous">
    <text evidence="1">Reaction mechanism of ThiL seems to utilize a direct, inline transfer of the gamma-phosphate of ATP to TMP rather than a phosphorylated enzyme intermediate.</text>
</comment>
<evidence type="ECO:0000313" key="5">
    <source>
        <dbReference type="Proteomes" id="UP000198860"/>
    </source>
</evidence>
<feature type="binding site" evidence="1">
    <location>
        <position position="43"/>
    </location>
    <ligand>
        <name>Mg(2+)</name>
        <dbReference type="ChEBI" id="CHEBI:18420"/>
        <label>2</label>
    </ligand>
</feature>
<dbReference type="Proteomes" id="UP000198860">
    <property type="component" value="Unassembled WGS sequence"/>
</dbReference>
<dbReference type="PANTHER" id="PTHR30270:SF0">
    <property type="entry name" value="THIAMINE-MONOPHOSPHATE KINASE"/>
    <property type="match status" value="1"/>
</dbReference>
<gene>
    <name evidence="1" type="primary">thiL</name>
    <name evidence="4" type="ORF">SAMN05421677_1405</name>
</gene>
<dbReference type="Pfam" id="PF00586">
    <property type="entry name" value="AIRS"/>
    <property type="match status" value="1"/>
</dbReference>
<evidence type="ECO:0000313" key="4">
    <source>
        <dbReference type="EMBL" id="SDP80251.1"/>
    </source>
</evidence>
<keyword evidence="1 4" id="KW-0418">Kinase</keyword>
<keyword evidence="1" id="KW-0784">Thiamine biosynthesis</keyword>
<feature type="binding site" evidence="1">
    <location>
        <position position="213"/>
    </location>
    <ligand>
        <name>ATP</name>
        <dbReference type="ChEBI" id="CHEBI:30616"/>
    </ligand>
</feature>
<dbReference type="AlphaFoldDB" id="A0A1H0VPR1"/>
<comment type="catalytic activity">
    <reaction evidence="1">
        <text>thiamine phosphate + ATP = thiamine diphosphate + ADP</text>
        <dbReference type="Rhea" id="RHEA:15913"/>
        <dbReference type="ChEBI" id="CHEBI:30616"/>
        <dbReference type="ChEBI" id="CHEBI:37575"/>
        <dbReference type="ChEBI" id="CHEBI:58937"/>
        <dbReference type="ChEBI" id="CHEBI:456216"/>
        <dbReference type="EC" id="2.7.4.16"/>
    </reaction>
</comment>
<feature type="binding site" evidence="1">
    <location>
        <begin position="119"/>
        <end position="120"/>
    </location>
    <ligand>
        <name>ATP</name>
        <dbReference type="ChEBI" id="CHEBI:30616"/>
    </ligand>
</feature>
<keyword evidence="1" id="KW-0479">Metal-binding</keyword>
<dbReference type="GO" id="GO:0009030">
    <property type="term" value="F:thiamine-phosphate kinase activity"/>
    <property type="evidence" value="ECO:0007669"/>
    <property type="project" value="UniProtKB-UniRule"/>
</dbReference>
<dbReference type="InterPro" id="IPR006283">
    <property type="entry name" value="ThiL-like"/>
</dbReference>
<comment type="caution">
    <text evidence="1">Lacks conserved residue(s) required for the propagation of feature annotation.</text>
</comment>
<feature type="binding site" evidence="1">
    <location>
        <position position="211"/>
    </location>
    <ligand>
        <name>Mg(2+)</name>
        <dbReference type="ChEBI" id="CHEBI:18420"/>
        <label>3</label>
    </ligand>
</feature>
<feature type="binding site" evidence="1">
    <location>
        <position position="43"/>
    </location>
    <ligand>
        <name>Mg(2+)</name>
        <dbReference type="ChEBI" id="CHEBI:18420"/>
        <label>1</label>
    </ligand>
</feature>
<dbReference type="HAMAP" id="MF_02128">
    <property type="entry name" value="TMP_kinase"/>
    <property type="match status" value="1"/>
</dbReference>
<evidence type="ECO:0000256" key="1">
    <source>
        <dbReference type="HAMAP-Rule" id="MF_02128"/>
    </source>
</evidence>
<dbReference type="CDD" id="cd02194">
    <property type="entry name" value="ThiL"/>
    <property type="match status" value="1"/>
</dbReference>
<comment type="function">
    <text evidence="1">Catalyzes the ATP-dependent phosphorylation of thiamine-monophosphate (TMP) to form thiamine-pyrophosphate (TPP), the active form of vitamin B1.</text>
</comment>
<evidence type="ECO:0000259" key="3">
    <source>
        <dbReference type="Pfam" id="PF02769"/>
    </source>
</evidence>
<keyword evidence="1" id="KW-0808">Transferase</keyword>
<dbReference type="GO" id="GO:0005524">
    <property type="term" value="F:ATP binding"/>
    <property type="evidence" value="ECO:0007669"/>
    <property type="project" value="UniProtKB-UniRule"/>
</dbReference>
<feature type="binding site" evidence="1">
    <location>
        <position position="102"/>
    </location>
    <ligand>
        <name>ATP</name>
        <dbReference type="ChEBI" id="CHEBI:30616"/>
    </ligand>
</feature>
<protein>
    <recommendedName>
        <fullName evidence="1">Thiamine-monophosphate kinase</fullName>
        <shortName evidence="1">TMP kinase</shortName>
        <shortName evidence="1">Thiamine-phosphate kinase</shortName>
        <ecNumber evidence="1">2.7.4.16</ecNumber>
    </recommendedName>
</protein>
<dbReference type="GO" id="GO:0009228">
    <property type="term" value="P:thiamine biosynthetic process"/>
    <property type="evidence" value="ECO:0007669"/>
    <property type="project" value="UniProtKB-KW"/>
</dbReference>
<feature type="binding site" evidence="1">
    <location>
        <position position="214"/>
    </location>
    <ligand>
        <name>Mg(2+)</name>
        <dbReference type="ChEBI" id="CHEBI:18420"/>
        <label>5</label>
    </ligand>
</feature>
<dbReference type="EC" id="2.7.4.16" evidence="1"/>
<dbReference type="InterPro" id="IPR016188">
    <property type="entry name" value="PurM-like_N"/>
</dbReference>
<feature type="binding site" evidence="1">
    <location>
        <position position="145"/>
    </location>
    <ligand>
        <name>ATP</name>
        <dbReference type="ChEBI" id="CHEBI:30616"/>
    </ligand>
</feature>
<dbReference type="PANTHER" id="PTHR30270">
    <property type="entry name" value="THIAMINE-MONOPHOSPHATE KINASE"/>
    <property type="match status" value="1"/>
</dbReference>
<feature type="binding site" evidence="1">
    <location>
        <position position="27"/>
    </location>
    <ligand>
        <name>Mg(2+)</name>
        <dbReference type="ChEBI" id="CHEBI:18420"/>
        <label>3</label>
    </ligand>
</feature>
<dbReference type="SUPFAM" id="SSF56042">
    <property type="entry name" value="PurM C-terminal domain-like"/>
    <property type="match status" value="1"/>
</dbReference>
<feature type="domain" description="PurM-like C-terminal" evidence="3">
    <location>
        <begin position="149"/>
        <end position="304"/>
    </location>
</feature>